<accession>A0ABW2MQT3</accession>
<comment type="caution">
    <text evidence="2">The sequence shown here is derived from an EMBL/GenBank/DDBJ whole genome shotgun (WGS) entry which is preliminary data.</text>
</comment>
<evidence type="ECO:0000313" key="3">
    <source>
        <dbReference type="Proteomes" id="UP001596415"/>
    </source>
</evidence>
<evidence type="ECO:0000313" key="2">
    <source>
        <dbReference type="EMBL" id="MFC7356487.1"/>
    </source>
</evidence>
<sequence>MKKRALLLILLLLTLPIFAQVGIGTIDPDPSAVLDIESTSGGLLTPRMTTAQRDAIETTASSKGLLVFDTDENAFYFYDGLNWVELSAGTNSNDYTGWGDYVDGFYTDVMPFELESADGIVTLPNRASTVRDFQKPIDVSTFYDATSETITGRDGDGLNIVIEFKVKPTQNQTTKITVAIDIGFPVGEIYKRDFITSKGVGVEHFYLSSFTGYTLGTWETNGGTVKISTDADIEVYDIRYVLTRTHKAR</sequence>
<dbReference type="RefSeq" id="WP_380216278.1">
    <property type="nucleotide sequence ID" value="NZ_JBHTBN010000001.1"/>
</dbReference>
<evidence type="ECO:0000256" key="1">
    <source>
        <dbReference type="SAM" id="SignalP"/>
    </source>
</evidence>
<organism evidence="2 3">
    <name type="scientific">Jejudonia soesokkakensis</name>
    <dbReference type="NCBI Taxonomy" id="1323432"/>
    <lineage>
        <taxon>Bacteria</taxon>
        <taxon>Pseudomonadati</taxon>
        <taxon>Bacteroidota</taxon>
        <taxon>Flavobacteriia</taxon>
        <taxon>Flavobacteriales</taxon>
        <taxon>Flavobacteriaceae</taxon>
        <taxon>Jejudonia</taxon>
    </lineage>
</organism>
<keyword evidence="3" id="KW-1185">Reference proteome</keyword>
<dbReference type="EMBL" id="JBHTBN010000001">
    <property type="protein sequence ID" value="MFC7356487.1"/>
    <property type="molecule type" value="Genomic_DNA"/>
</dbReference>
<name>A0ABW2MQT3_9FLAO</name>
<proteinExistence type="predicted"/>
<keyword evidence="1" id="KW-0732">Signal</keyword>
<protein>
    <submittedName>
        <fullName evidence="2">Uncharacterized protein</fullName>
    </submittedName>
</protein>
<gene>
    <name evidence="2" type="ORF">ACFQO1_02210</name>
</gene>
<reference evidence="3" key="1">
    <citation type="journal article" date="2019" name="Int. J. Syst. Evol. Microbiol.">
        <title>The Global Catalogue of Microorganisms (GCM) 10K type strain sequencing project: providing services to taxonomists for standard genome sequencing and annotation.</title>
        <authorList>
            <consortium name="The Broad Institute Genomics Platform"/>
            <consortium name="The Broad Institute Genome Sequencing Center for Infectious Disease"/>
            <person name="Wu L."/>
            <person name="Ma J."/>
        </authorList>
    </citation>
    <scope>NUCLEOTIDE SEQUENCE [LARGE SCALE GENOMIC DNA]</scope>
    <source>
        <strain evidence="3">CGMCC 1.16306</strain>
    </source>
</reference>
<feature type="chain" id="PRO_5046203800" evidence="1">
    <location>
        <begin position="20"/>
        <end position="249"/>
    </location>
</feature>
<dbReference type="Proteomes" id="UP001596415">
    <property type="component" value="Unassembled WGS sequence"/>
</dbReference>
<feature type="signal peptide" evidence="1">
    <location>
        <begin position="1"/>
        <end position="19"/>
    </location>
</feature>